<evidence type="ECO:0000259" key="2">
    <source>
        <dbReference type="Pfam" id="PF13391"/>
    </source>
</evidence>
<feature type="domain" description="HNH nuclease" evidence="2">
    <location>
        <begin position="266"/>
        <end position="343"/>
    </location>
</feature>
<dbReference type="InParanoid" id="G3JMJ0"/>
<feature type="region of interest" description="Disordered" evidence="1">
    <location>
        <begin position="156"/>
        <end position="217"/>
    </location>
</feature>
<protein>
    <recommendedName>
        <fullName evidence="2">HNH nuclease domain-containing protein</fullName>
    </recommendedName>
</protein>
<dbReference type="eggNOG" id="ENOG502RD9U">
    <property type="taxonomic scope" value="Eukaryota"/>
</dbReference>
<dbReference type="VEuPathDB" id="FungiDB:CCM_07289"/>
<dbReference type="EMBL" id="JH126403">
    <property type="protein sequence ID" value="EGX90869.1"/>
    <property type="molecule type" value="Genomic_DNA"/>
</dbReference>
<dbReference type="Pfam" id="PF13391">
    <property type="entry name" value="HNH_2"/>
    <property type="match status" value="1"/>
</dbReference>
<organism evidence="3 4">
    <name type="scientific">Cordyceps militaris (strain CM01)</name>
    <name type="common">Caterpillar fungus</name>
    <dbReference type="NCBI Taxonomy" id="983644"/>
    <lineage>
        <taxon>Eukaryota</taxon>
        <taxon>Fungi</taxon>
        <taxon>Dikarya</taxon>
        <taxon>Ascomycota</taxon>
        <taxon>Pezizomycotina</taxon>
        <taxon>Sordariomycetes</taxon>
        <taxon>Hypocreomycetidae</taxon>
        <taxon>Hypocreales</taxon>
        <taxon>Cordycipitaceae</taxon>
        <taxon>Cordyceps</taxon>
    </lineage>
</organism>
<dbReference type="GeneID" id="18169300"/>
<keyword evidence="4" id="KW-1185">Reference proteome</keyword>
<gene>
    <name evidence="3" type="ORF">CCM_07289</name>
</gene>
<proteinExistence type="predicted"/>
<feature type="compositionally biased region" description="Basic and acidic residues" evidence="1">
    <location>
        <begin position="156"/>
        <end position="180"/>
    </location>
</feature>
<dbReference type="OMA" id="THCTIVE"/>
<feature type="compositionally biased region" description="Basic and acidic residues" evidence="1">
    <location>
        <begin position="244"/>
        <end position="256"/>
    </location>
</feature>
<dbReference type="InterPro" id="IPR003615">
    <property type="entry name" value="HNH_nuc"/>
</dbReference>
<reference evidence="3 4" key="1">
    <citation type="journal article" date="2011" name="Genome Biol.">
        <title>Genome sequence of the insect pathogenic fungus Cordyceps militaris, a valued traditional Chinese medicine.</title>
        <authorList>
            <person name="Zheng P."/>
            <person name="Xia Y."/>
            <person name="Xiao G."/>
            <person name="Xiong C."/>
            <person name="Hu X."/>
            <person name="Zhang S."/>
            <person name="Zheng H."/>
            <person name="Huang Y."/>
            <person name="Zhou Y."/>
            <person name="Wang S."/>
            <person name="Zhao G.P."/>
            <person name="Liu X."/>
            <person name="St Leger R.J."/>
            <person name="Wang C."/>
        </authorList>
    </citation>
    <scope>NUCLEOTIDE SEQUENCE [LARGE SCALE GENOMIC DNA]</scope>
    <source>
        <strain evidence="3 4">CM01</strain>
    </source>
</reference>
<dbReference type="OrthoDB" id="5416097at2759"/>
<evidence type="ECO:0000313" key="4">
    <source>
        <dbReference type="Proteomes" id="UP000001610"/>
    </source>
</evidence>
<dbReference type="HOGENOM" id="CLU_546299_0_0_1"/>
<dbReference type="AlphaFoldDB" id="G3JMJ0"/>
<dbReference type="KEGG" id="cmt:CCM_07289"/>
<accession>G3JMJ0</accession>
<dbReference type="Proteomes" id="UP000001610">
    <property type="component" value="Unassembled WGS sequence"/>
</dbReference>
<feature type="region of interest" description="Disordered" evidence="1">
    <location>
        <begin position="236"/>
        <end position="256"/>
    </location>
</feature>
<dbReference type="RefSeq" id="XP_006672490.1">
    <property type="nucleotide sequence ID" value="XM_006672427.1"/>
</dbReference>
<sequence>MSTSANDEQMYGLLADYLADPSCPRDDLKQFLISRYKRNVHVPMADEELEERLELMKNIQRQLDNNQVNVGDAEMTRIAASFCLLIPLAKLREVHCDIQDRLGDVETAFRNLLPTVTLSAFSHVSFSPAPFYLSGTNKYLLSNVIIDRTCKLIKDPDEKEDKKSREGVSSKELEPTRVLEEEGEPSTPQTEGKNKRKASSVDNSIHSGPKDKKVASSGLTSGGLLSVKAHARNLPATANIAAPSREDASVKWRNEKQKKDRDNEKCIFTHCTIVEVCHILGWALQSTGKKIDRVRNSMKELFEYFGNTASLQGLLAGPTDKSWNMLTLNRLLHSLWGDGQIALQCMGLFPTLDEEGRLEDSSPTKISLRFFWLNVKKGWRANDKFKLNYDTLSEMSRDRFLPRALPGNRISRDIDGHGVISGNEVDITLPWEDATNMRLVIDAQWHCLNIWAMSGAATDFALAKPEDFEPDYCGDLLQVGVLPASEHGMDIDQWLQGLP</sequence>
<evidence type="ECO:0000313" key="3">
    <source>
        <dbReference type="EMBL" id="EGX90869.1"/>
    </source>
</evidence>
<evidence type="ECO:0000256" key="1">
    <source>
        <dbReference type="SAM" id="MobiDB-lite"/>
    </source>
</evidence>
<name>G3JMJ0_CORMM</name>